<proteinExistence type="predicted"/>
<dbReference type="Proteomes" id="UP000324222">
    <property type="component" value="Unassembled WGS sequence"/>
</dbReference>
<sequence length="98" mass="11306">MLTTLHSQIVVAGRLRLGVSRVRPSVGARARDGPHQLPVTRLDSRDPFYASLRENYIARMWAYLMLQDFVLSSTLQEVNRLHRDATERPAYDLSKIFH</sequence>
<accession>A0A5B7GRI6</accession>
<gene>
    <name evidence="1" type="ORF">E2C01_054275</name>
</gene>
<protein>
    <submittedName>
        <fullName evidence="1">Uncharacterized protein</fullName>
    </submittedName>
</protein>
<name>A0A5B7GRI6_PORTR</name>
<evidence type="ECO:0000313" key="1">
    <source>
        <dbReference type="EMBL" id="MPC60236.1"/>
    </source>
</evidence>
<keyword evidence="2" id="KW-1185">Reference proteome</keyword>
<comment type="caution">
    <text evidence="1">The sequence shown here is derived from an EMBL/GenBank/DDBJ whole genome shotgun (WGS) entry which is preliminary data.</text>
</comment>
<organism evidence="1 2">
    <name type="scientific">Portunus trituberculatus</name>
    <name type="common">Swimming crab</name>
    <name type="synonym">Neptunus trituberculatus</name>
    <dbReference type="NCBI Taxonomy" id="210409"/>
    <lineage>
        <taxon>Eukaryota</taxon>
        <taxon>Metazoa</taxon>
        <taxon>Ecdysozoa</taxon>
        <taxon>Arthropoda</taxon>
        <taxon>Crustacea</taxon>
        <taxon>Multicrustacea</taxon>
        <taxon>Malacostraca</taxon>
        <taxon>Eumalacostraca</taxon>
        <taxon>Eucarida</taxon>
        <taxon>Decapoda</taxon>
        <taxon>Pleocyemata</taxon>
        <taxon>Brachyura</taxon>
        <taxon>Eubrachyura</taxon>
        <taxon>Portunoidea</taxon>
        <taxon>Portunidae</taxon>
        <taxon>Portuninae</taxon>
        <taxon>Portunus</taxon>
    </lineage>
</organism>
<evidence type="ECO:0000313" key="2">
    <source>
        <dbReference type="Proteomes" id="UP000324222"/>
    </source>
</evidence>
<reference evidence="1 2" key="1">
    <citation type="submission" date="2019-05" db="EMBL/GenBank/DDBJ databases">
        <title>Another draft genome of Portunus trituberculatus and its Hox gene families provides insights of decapod evolution.</title>
        <authorList>
            <person name="Jeong J.-H."/>
            <person name="Song I."/>
            <person name="Kim S."/>
            <person name="Choi T."/>
            <person name="Kim D."/>
            <person name="Ryu S."/>
            <person name="Kim W."/>
        </authorList>
    </citation>
    <scope>NUCLEOTIDE SEQUENCE [LARGE SCALE GENOMIC DNA]</scope>
    <source>
        <tissue evidence="1">Muscle</tissue>
    </source>
</reference>
<dbReference type="EMBL" id="VSRR010017320">
    <property type="protein sequence ID" value="MPC60236.1"/>
    <property type="molecule type" value="Genomic_DNA"/>
</dbReference>
<dbReference type="AlphaFoldDB" id="A0A5B7GRI6"/>